<comment type="caution">
    <text evidence="2">The sequence shown here is derived from an EMBL/GenBank/DDBJ whole genome shotgun (WGS) entry which is preliminary data.</text>
</comment>
<dbReference type="Proteomes" id="UP001610334">
    <property type="component" value="Unassembled WGS sequence"/>
</dbReference>
<sequence length="129" mass="13914">MATDPDGDSQMASSPESHHTLSDIEDSQPGSRTPTRLSQATHPQFAGASELSPPGSQTQATSAGGDLGSTIPRSESGTTDLSQQPGASWMSKRAEEEFQRAMEYVVDQDFSLDEFGDPFDERDMKAKLF</sequence>
<name>A0ABR4HV89_9EURO</name>
<keyword evidence="3" id="KW-1185">Reference proteome</keyword>
<gene>
    <name evidence="2" type="ORF">BJX63DRAFT_381932</name>
</gene>
<dbReference type="EMBL" id="JBFXLT010000010">
    <property type="protein sequence ID" value="KAL2819409.1"/>
    <property type="molecule type" value="Genomic_DNA"/>
</dbReference>
<feature type="compositionally biased region" description="Polar residues" evidence="1">
    <location>
        <begin position="28"/>
        <end position="42"/>
    </location>
</feature>
<protein>
    <submittedName>
        <fullName evidence="2">Uncharacterized protein</fullName>
    </submittedName>
</protein>
<proteinExistence type="predicted"/>
<reference evidence="2 3" key="1">
    <citation type="submission" date="2024-07" db="EMBL/GenBank/DDBJ databases">
        <title>Section-level genome sequencing and comparative genomics of Aspergillus sections Usti and Cavernicolus.</title>
        <authorList>
            <consortium name="Lawrence Berkeley National Laboratory"/>
            <person name="Nybo J.L."/>
            <person name="Vesth T.C."/>
            <person name="Theobald S."/>
            <person name="Frisvad J.C."/>
            <person name="Larsen T.O."/>
            <person name="Kjaerboelling I."/>
            <person name="Rothschild-Mancinelli K."/>
            <person name="Lyhne E.K."/>
            <person name="Kogle M.E."/>
            <person name="Barry K."/>
            <person name="Clum A."/>
            <person name="Na H."/>
            <person name="Ledsgaard L."/>
            <person name="Lin J."/>
            <person name="Lipzen A."/>
            <person name="Kuo A."/>
            <person name="Riley R."/>
            <person name="Mondo S."/>
            <person name="Labutti K."/>
            <person name="Haridas S."/>
            <person name="Pangalinan J."/>
            <person name="Salamov A.A."/>
            <person name="Simmons B.A."/>
            <person name="Magnuson J.K."/>
            <person name="Chen J."/>
            <person name="Drula E."/>
            <person name="Henrissat B."/>
            <person name="Wiebenga A."/>
            <person name="Lubbers R.J."/>
            <person name="Gomes A.C."/>
            <person name="Makela M.R."/>
            <person name="Stajich J."/>
            <person name="Grigoriev I.V."/>
            <person name="Mortensen U.H."/>
            <person name="De Vries R.P."/>
            <person name="Baker S.E."/>
            <person name="Andersen M.R."/>
        </authorList>
    </citation>
    <scope>NUCLEOTIDE SEQUENCE [LARGE SCALE GENOMIC DNA]</scope>
    <source>
        <strain evidence="2 3">CBS 588.65</strain>
    </source>
</reference>
<feature type="region of interest" description="Disordered" evidence="1">
    <location>
        <begin position="1"/>
        <end position="94"/>
    </location>
</feature>
<feature type="compositionally biased region" description="Polar residues" evidence="1">
    <location>
        <begin position="71"/>
        <end position="86"/>
    </location>
</feature>
<organism evidence="2 3">
    <name type="scientific">Aspergillus granulosus</name>
    <dbReference type="NCBI Taxonomy" id="176169"/>
    <lineage>
        <taxon>Eukaryota</taxon>
        <taxon>Fungi</taxon>
        <taxon>Dikarya</taxon>
        <taxon>Ascomycota</taxon>
        <taxon>Pezizomycotina</taxon>
        <taxon>Eurotiomycetes</taxon>
        <taxon>Eurotiomycetidae</taxon>
        <taxon>Eurotiales</taxon>
        <taxon>Aspergillaceae</taxon>
        <taxon>Aspergillus</taxon>
        <taxon>Aspergillus subgen. Nidulantes</taxon>
    </lineage>
</organism>
<evidence type="ECO:0000313" key="3">
    <source>
        <dbReference type="Proteomes" id="UP001610334"/>
    </source>
</evidence>
<evidence type="ECO:0000313" key="2">
    <source>
        <dbReference type="EMBL" id="KAL2819409.1"/>
    </source>
</evidence>
<accession>A0ABR4HV89</accession>
<evidence type="ECO:0000256" key="1">
    <source>
        <dbReference type="SAM" id="MobiDB-lite"/>
    </source>
</evidence>